<reference evidence="2" key="1">
    <citation type="submission" date="2023-04" db="EMBL/GenBank/DDBJ databases">
        <title>Black Yeasts Isolated from many extreme environments.</title>
        <authorList>
            <person name="Coleine C."/>
            <person name="Stajich J.E."/>
            <person name="Selbmann L."/>
        </authorList>
    </citation>
    <scope>NUCLEOTIDE SEQUENCE</scope>
    <source>
        <strain evidence="2">CCFEE 5312</strain>
    </source>
</reference>
<proteinExistence type="predicted"/>
<dbReference type="AlphaFoldDB" id="A0AAJ0G6S0"/>
<comment type="caution">
    <text evidence="2">The sequence shown here is derived from an EMBL/GenBank/DDBJ whole genome shotgun (WGS) entry which is preliminary data.</text>
</comment>
<keyword evidence="3" id="KW-1185">Reference proteome</keyword>
<dbReference type="Proteomes" id="UP001271007">
    <property type="component" value="Unassembled WGS sequence"/>
</dbReference>
<evidence type="ECO:0000256" key="1">
    <source>
        <dbReference type="SAM" id="MobiDB-lite"/>
    </source>
</evidence>
<name>A0AAJ0G6S0_9PEZI</name>
<gene>
    <name evidence="2" type="ORF">LTR09_007853</name>
</gene>
<sequence length="160" mass="16897">MAKAAIPIVLLGRMAEMGRIVTEHLRPEIGVINFFSSPEAAKEDLPRLLAGQPPSAPSGNDIGTQDYSRSPQAVLSGLGYYNEVIDELRAPCRGGGGAVPWVDGGLSKAQFDDMMASGPPISPSQQGPASAVKVKSKVLELINDGKGGVDGVYRWHEGRE</sequence>
<dbReference type="EMBL" id="JAWDJX010000028">
    <property type="protein sequence ID" value="KAK3051103.1"/>
    <property type="molecule type" value="Genomic_DNA"/>
</dbReference>
<feature type="region of interest" description="Disordered" evidence="1">
    <location>
        <begin position="48"/>
        <end position="68"/>
    </location>
</feature>
<feature type="compositionally biased region" description="Polar residues" evidence="1">
    <location>
        <begin position="57"/>
        <end position="68"/>
    </location>
</feature>
<organism evidence="2 3">
    <name type="scientific">Extremus antarcticus</name>
    <dbReference type="NCBI Taxonomy" id="702011"/>
    <lineage>
        <taxon>Eukaryota</taxon>
        <taxon>Fungi</taxon>
        <taxon>Dikarya</taxon>
        <taxon>Ascomycota</taxon>
        <taxon>Pezizomycotina</taxon>
        <taxon>Dothideomycetes</taxon>
        <taxon>Dothideomycetidae</taxon>
        <taxon>Mycosphaerellales</taxon>
        <taxon>Extremaceae</taxon>
        <taxon>Extremus</taxon>
    </lineage>
</organism>
<evidence type="ECO:0000313" key="2">
    <source>
        <dbReference type="EMBL" id="KAK3051103.1"/>
    </source>
</evidence>
<accession>A0AAJ0G6S0</accession>
<evidence type="ECO:0000313" key="3">
    <source>
        <dbReference type="Proteomes" id="UP001271007"/>
    </source>
</evidence>
<protein>
    <submittedName>
        <fullName evidence="2">Uncharacterized protein</fullName>
    </submittedName>
</protein>